<dbReference type="GO" id="GO:0003700">
    <property type="term" value="F:DNA-binding transcription factor activity"/>
    <property type="evidence" value="ECO:0007669"/>
    <property type="project" value="InterPro"/>
</dbReference>
<dbReference type="EMBL" id="PVYX01000001">
    <property type="protein sequence ID" value="PRX57381.1"/>
    <property type="molecule type" value="Genomic_DNA"/>
</dbReference>
<keyword evidence="2 5" id="KW-0238">DNA-binding</keyword>
<evidence type="ECO:0000313" key="5">
    <source>
        <dbReference type="EMBL" id="PRX57381.1"/>
    </source>
</evidence>
<keyword evidence="3" id="KW-0804">Transcription</keyword>
<dbReference type="RefSeq" id="WP_106144280.1">
    <property type="nucleotide sequence ID" value="NZ_PVYX01000001.1"/>
</dbReference>
<dbReference type="PANTHER" id="PTHR43280:SF2">
    <property type="entry name" value="HTH-TYPE TRANSCRIPTIONAL REGULATOR EXSA"/>
    <property type="match status" value="1"/>
</dbReference>
<keyword evidence="1" id="KW-0805">Transcription regulation</keyword>
<dbReference type="OrthoDB" id="4480133at2"/>
<sequence length="291" mass="33771">MLNPNQEVPAKEVKENKPRLFQLIRHSGVPVAARFLTVNTEPYSTLNDTSILLFIRQGQLKLDNGSISQTYYTGECILLLQYSDFKAKRILDRNSDVFEALAFVLPDLGSDSFEKEEDATPFKETAPLQITTKSYSELFEKLSNEFSMGKKVDTQKVDALRKVVLSKVQMNHEKFIKDYFSSSKHRLASFLFRNLTKNITLEELAQKYGVSTSGFYRTLVKEMRLSPHQWIKDQRLHYARCEMQFRQKKAAEMYLELGFEDLAHFSKEFKKKFGYNPSDTYENAQIELFGS</sequence>
<proteinExistence type="predicted"/>
<dbReference type="PANTHER" id="PTHR43280">
    <property type="entry name" value="ARAC-FAMILY TRANSCRIPTIONAL REGULATOR"/>
    <property type="match status" value="1"/>
</dbReference>
<dbReference type="InterPro" id="IPR018060">
    <property type="entry name" value="HTH_AraC"/>
</dbReference>
<name>A0A2T0MIH5_9FLAO</name>
<dbReference type="SUPFAM" id="SSF46689">
    <property type="entry name" value="Homeodomain-like"/>
    <property type="match status" value="2"/>
</dbReference>
<evidence type="ECO:0000313" key="6">
    <source>
        <dbReference type="Proteomes" id="UP000237640"/>
    </source>
</evidence>
<dbReference type="InterPro" id="IPR009057">
    <property type="entry name" value="Homeodomain-like_sf"/>
</dbReference>
<comment type="caution">
    <text evidence="5">The sequence shown here is derived from an EMBL/GenBank/DDBJ whole genome shotgun (WGS) entry which is preliminary data.</text>
</comment>
<evidence type="ECO:0000259" key="4">
    <source>
        <dbReference type="PROSITE" id="PS01124"/>
    </source>
</evidence>
<evidence type="ECO:0000256" key="3">
    <source>
        <dbReference type="ARBA" id="ARBA00023163"/>
    </source>
</evidence>
<dbReference type="Gene3D" id="1.10.10.60">
    <property type="entry name" value="Homeodomain-like"/>
    <property type="match status" value="1"/>
</dbReference>
<dbReference type="Proteomes" id="UP000237640">
    <property type="component" value="Unassembled WGS sequence"/>
</dbReference>
<dbReference type="PROSITE" id="PS01124">
    <property type="entry name" value="HTH_ARAC_FAMILY_2"/>
    <property type="match status" value="1"/>
</dbReference>
<accession>A0A2T0MIH5</accession>
<reference evidence="5 6" key="1">
    <citation type="submission" date="2018-03" db="EMBL/GenBank/DDBJ databases">
        <title>Genomic Encyclopedia of Archaeal and Bacterial Type Strains, Phase II (KMG-II): from individual species to whole genera.</title>
        <authorList>
            <person name="Goeker M."/>
        </authorList>
    </citation>
    <scope>NUCLEOTIDE SEQUENCE [LARGE SCALE GENOMIC DNA]</scope>
    <source>
        <strain evidence="5 6">DSM 25027</strain>
    </source>
</reference>
<keyword evidence="6" id="KW-1185">Reference proteome</keyword>
<dbReference type="SMART" id="SM00342">
    <property type="entry name" value="HTH_ARAC"/>
    <property type="match status" value="1"/>
</dbReference>
<dbReference type="Pfam" id="PF12833">
    <property type="entry name" value="HTH_18"/>
    <property type="match status" value="1"/>
</dbReference>
<evidence type="ECO:0000256" key="2">
    <source>
        <dbReference type="ARBA" id="ARBA00023125"/>
    </source>
</evidence>
<feature type="domain" description="HTH araC/xylS-type" evidence="4">
    <location>
        <begin position="185"/>
        <end position="283"/>
    </location>
</feature>
<dbReference type="AlphaFoldDB" id="A0A2T0MIH5"/>
<protein>
    <submittedName>
        <fullName evidence="5">AraC-like DNA-binding protein</fullName>
    </submittedName>
</protein>
<dbReference type="GO" id="GO:0043565">
    <property type="term" value="F:sequence-specific DNA binding"/>
    <property type="evidence" value="ECO:0007669"/>
    <property type="project" value="InterPro"/>
</dbReference>
<gene>
    <name evidence="5" type="ORF">CLV81_1385</name>
</gene>
<organism evidence="5 6">
    <name type="scientific">Flagellimonas meridianipacifica</name>
    <dbReference type="NCBI Taxonomy" id="1080225"/>
    <lineage>
        <taxon>Bacteria</taxon>
        <taxon>Pseudomonadati</taxon>
        <taxon>Bacteroidota</taxon>
        <taxon>Flavobacteriia</taxon>
        <taxon>Flavobacteriales</taxon>
        <taxon>Flavobacteriaceae</taxon>
        <taxon>Flagellimonas</taxon>
    </lineage>
</organism>
<evidence type="ECO:0000256" key="1">
    <source>
        <dbReference type="ARBA" id="ARBA00023015"/>
    </source>
</evidence>